<evidence type="ECO:0000259" key="3">
    <source>
        <dbReference type="PROSITE" id="PS50222"/>
    </source>
</evidence>
<evidence type="ECO:0000256" key="1">
    <source>
        <dbReference type="ARBA" id="ARBA00022737"/>
    </source>
</evidence>
<accession>A0AAV4DVV3</accession>
<dbReference type="Pfam" id="PF13499">
    <property type="entry name" value="EF-hand_7"/>
    <property type="match status" value="1"/>
</dbReference>
<keyword evidence="2" id="KW-0106">Calcium</keyword>
<feature type="domain" description="EF-hand" evidence="3">
    <location>
        <begin position="108"/>
        <end position="143"/>
    </location>
</feature>
<sequence>MEIFQECDEDGKKYLRKDDIKVAVMMLFGHKISKDEVLQMLSDHGSYQECGEKGLNLAQFRAAMKPKFDAVDEDEQIRHTFLAFDRTCRGFLTMDDVKAVFRQVCPHFAEHRVELAFKELDRDGDGRVSYKDFDFLMKFNYTD</sequence>
<feature type="domain" description="EF-hand" evidence="3">
    <location>
        <begin position="72"/>
        <end position="107"/>
    </location>
</feature>
<dbReference type="EMBL" id="BLXT01008384">
    <property type="protein sequence ID" value="GFO48261.1"/>
    <property type="molecule type" value="Genomic_DNA"/>
</dbReference>
<dbReference type="Gene3D" id="1.10.238.10">
    <property type="entry name" value="EF-hand"/>
    <property type="match status" value="1"/>
</dbReference>
<keyword evidence="5" id="KW-1185">Reference proteome</keyword>
<dbReference type="InterPro" id="IPR050145">
    <property type="entry name" value="Centrin_CML-like"/>
</dbReference>
<evidence type="ECO:0000313" key="5">
    <source>
        <dbReference type="Proteomes" id="UP000735302"/>
    </source>
</evidence>
<evidence type="ECO:0000256" key="2">
    <source>
        <dbReference type="ARBA" id="ARBA00022837"/>
    </source>
</evidence>
<dbReference type="PROSITE" id="PS00018">
    <property type="entry name" value="EF_HAND_1"/>
    <property type="match status" value="1"/>
</dbReference>
<gene>
    <name evidence="4" type="ORF">PoB_007476600</name>
</gene>
<reference evidence="4 5" key="1">
    <citation type="journal article" date="2021" name="Elife">
        <title>Chloroplast acquisition without the gene transfer in kleptoplastic sea slugs, Plakobranchus ocellatus.</title>
        <authorList>
            <person name="Maeda T."/>
            <person name="Takahashi S."/>
            <person name="Yoshida T."/>
            <person name="Shimamura S."/>
            <person name="Takaki Y."/>
            <person name="Nagai Y."/>
            <person name="Toyoda A."/>
            <person name="Suzuki Y."/>
            <person name="Arimoto A."/>
            <person name="Ishii H."/>
            <person name="Satoh N."/>
            <person name="Nishiyama T."/>
            <person name="Hasebe M."/>
            <person name="Maruyama T."/>
            <person name="Minagawa J."/>
            <person name="Obokata J."/>
            <person name="Shigenobu S."/>
        </authorList>
    </citation>
    <scope>NUCLEOTIDE SEQUENCE [LARGE SCALE GENOMIC DNA]</scope>
</reference>
<proteinExistence type="predicted"/>
<organism evidence="4 5">
    <name type="scientific">Plakobranchus ocellatus</name>
    <dbReference type="NCBI Taxonomy" id="259542"/>
    <lineage>
        <taxon>Eukaryota</taxon>
        <taxon>Metazoa</taxon>
        <taxon>Spiralia</taxon>
        <taxon>Lophotrochozoa</taxon>
        <taxon>Mollusca</taxon>
        <taxon>Gastropoda</taxon>
        <taxon>Heterobranchia</taxon>
        <taxon>Euthyneura</taxon>
        <taxon>Panpulmonata</taxon>
        <taxon>Sacoglossa</taxon>
        <taxon>Placobranchoidea</taxon>
        <taxon>Plakobranchidae</taxon>
        <taxon>Plakobranchus</taxon>
    </lineage>
</organism>
<protein>
    <submittedName>
        <fullName evidence="4">EF-hand calcium-binding domain-containing protein 11-like</fullName>
    </submittedName>
</protein>
<dbReference type="Proteomes" id="UP000735302">
    <property type="component" value="Unassembled WGS sequence"/>
</dbReference>
<dbReference type="PROSITE" id="PS50222">
    <property type="entry name" value="EF_HAND_2"/>
    <property type="match status" value="3"/>
</dbReference>
<dbReference type="InterPro" id="IPR018247">
    <property type="entry name" value="EF_Hand_1_Ca_BS"/>
</dbReference>
<dbReference type="GO" id="GO:0005509">
    <property type="term" value="F:calcium ion binding"/>
    <property type="evidence" value="ECO:0007669"/>
    <property type="project" value="InterPro"/>
</dbReference>
<dbReference type="SMART" id="SM00054">
    <property type="entry name" value="EFh"/>
    <property type="match status" value="3"/>
</dbReference>
<dbReference type="FunFam" id="1.10.238.10:FF:000003">
    <property type="entry name" value="Calmodulin A"/>
    <property type="match status" value="1"/>
</dbReference>
<name>A0AAV4DVV3_9GAST</name>
<dbReference type="PANTHER" id="PTHR23050">
    <property type="entry name" value="CALCIUM BINDING PROTEIN"/>
    <property type="match status" value="1"/>
</dbReference>
<dbReference type="SUPFAM" id="SSF47473">
    <property type="entry name" value="EF-hand"/>
    <property type="match status" value="1"/>
</dbReference>
<dbReference type="CDD" id="cd00051">
    <property type="entry name" value="EFh"/>
    <property type="match status" value="1"/>
</dbReference>
<evidence type="ECO:0000313" key="4">
    <source>
        <dbReference type="EMBL" id="GFO48261.1"/>
    </source>
</evidence>
<dbReference type="AlphaFoldDB" id="A0AAV4DVV3"/>
<comment type="caution">
    <text evidence="4">The sequence shown here is derived from an EMBL/GenBank/DDBJ whole genome shotgun (WGS) entry which is preliminary data.</text>
</comment>
<dbReference type="InterPro" id="IPR011992">
    <property type="entry name" value="EF-hand-dom_pair"/>
</dbReference>
<dbReference type="InterPro" id="IPR002048">
    <property type="entry name" value="EF_hand_dom"/>
</dbReference>
<feature type="domain" description="EF-hand" evidence="3">
    <location>
        <begin position="1"/>
        <end position="30"/>
    </location>
</feature>
<keyword evidence="1" id="KW-0677">Repeat</keyword>